<evidence type="ECO:0008006" key="3">
    <source>
        <dbReference type="Google" id="ProtNLM"/>
    </source>
</evidence>
<gene>
    <name evidence="1" type="ORF">DYBT9623_00886</name>
</gene>
<dbReference type="RefSeq" id="WP_215232267.1">
    <property type="nucleotide sequence ID" value="NZ_CAJRAU010000001.1"/>
</dbReference>
<proteinExistence type="predicted"/>
<dbReference type="EMBL" id="CAJRAU010000001">
    <property type="protein sequence ID" value="CAG5068157.1"/>
    <property type="molecule type" value="Genomic_DNA"/>
</dbReference>
<evidence type="ECO:0000313" key="2">
    <source>
        <dbReference type="Proteomes" id="UP000679725"/>
    </source>
</evidence>
<organism evidence="1 2">
    <name type="scientific">Dyadobacter linearis</name>
    <dbReference type="NCBI Taxonomy" id="2823330"/>
    <lineage>
        <taxon>Bacteria</taxon>
        <taxon>Pseudomonadati</taxon>
        <taxon>Bacteroidota</taxon>
        <taxon>Cytophagia</taxon>
        <taxon>Cytophagales</taxon>
        <taxon>Spirosomataceae</taxon>
        <taxon>Dyadobacter</taxon>
    </lineage>
</organism>
<keyword evidence="2" id="KW-1185">Reference proteome</keyword>
<name>A0ABM8UKZ6_9BACT</name>
<protein>
    <recommendedName>
        <fullName evidence="3">HTH araC/xylS-type domain-containing protein</fullName>
    </recommendedName>
</protein>
<comment type="caution">
    <text evidence="1">The sequence shown here is derived from an EMBL/GenBank/DDBJ whole genome shotgun (WGS) entry which is preliminary data.</text>
</comment>
<evidence type="ECO:0000313" key="1">
    <source>
        <dbReference type="EMBL" id="CAG5068157.1"/>
    </source>
</evidence>
<accession>A0ABM8UKZ6</accession>
<sequence length="263" mass="30251">MSAVRFSVHKKFHLLQSKTSIWEASPEELRHYRLIFILSGNGQFVLDGKIAAYAKSGLILLKPDQQPVFQEDRGTEIFVIAFHTFLADDFQKKKAFDPDFADTYKQAENLCNNTRLTQGRPLPNERDGQTIAYLINQIAFEISQKQSSHVKLIKGSIDLIITILARNNFETKKNEEKSSQQVLTERMIEYLKSELQQNKTIRIPELLLHFNTSEEVANLCMMNSTGMSLRNFIIKYKADLFKSRMLKVDVGEISSFVKNHLTT</sequence>
<reference evidence="1 2" key="1">
    <citation type="submission" date="2021-04" db="EMBL/GenBank/DDBJ databases">
        <authorList>
            <person name="Rodrigo-Torres L."/>
            <person name="Arahal R. D."/>
            <person name="Lucena T."/>
        </authorList>
    </citation>
    <scope>NUCLEOTIDE SEQUENCE [LARGE SCALE GENOMIC DNA]</scope>
    <source>
        <strain evidence="1 2">CECT 9623</strain>
    </source>
</reference>
<dbReference type="Proteomes" id="UP000679725">
    <property type="component" value="Unassembled WGS sequence"/>
</dbReference>